<organism evidence="3 4">
    <name type="scientific">Methanooceanicella nereidis</name>
    <dbReference type="NCBI Taxonomy" id="2052831"/>
    <lineage>
        <taxon>Archaea</taxon>
        <taxon>Methanobacteriati</taxon>
        <taxon>Methanobacteriota</taxon>
        <taxon>Stenosarchaea group</taxon>
        <taxon>Methanomicrobia</taxon>
        <taxon>Methanocellales</taxon>
        <taxon>Methanocellaceae</taxon>
        <taxon>Methanooceanicella</taxon>
    </lineage>
</organism>
<evidence type="ECO:0000256" key="1">
    <source>
        <dbReference type="ARBA" id="ARBA00022679"/>
    </source>
</evidence>
<evidence type="ECO:0000313" key="3">
    <source>
        <dbReference type="EMBL" id="MCD1293542.1"/>
    </source>
</evidence>
<dbReference type="PANTHER" id="PTHR44068">
    <property type="entry name" value="ZGC:194242"/>
    <property type="match status" value="1"/>
</dbReference>
<dbReference type="InterPro" id="IPR013216">
    <property type="entry name" value="Methyltransf_11"/>
</dbReference>
<keyword evidence="1" id="KW-0808">Transferase</keyword>
<keyword evidence="4" id="KW-1185">Reference proteome</keyword>
<evidence type="ECO:0000259" key="2">
    <source>
        <dbReference type="Pfam" id="PF08241"/>
    </source>
</evidence>
<reference evidence="3 4" key="1">
    <citation type="submission" date="2017-11" db="EMBL/GenBank/DDBJ databases">
        <title>Isolation and Characterization of Family Methanocellaceae Species from Potential Methane Hydrate Area Offshore Southwestern Taiwan.</title>
        <authorList>
            <person name="Zhang W.-L."/>
            <person name="Chen W.-C."/>
            <person name="Lai M.-C."/>
            <person name="Chen S.-C."/>
        </authorList>
    </citation>
    <scope>NUCLEOTIDE SEQUENCE [LARGE SCALE GENOMIC DNA]</scope>
    <source>
        <strain evidence="3 4">CWC-04</strain>
    </source>
</reference>
<dbReference type="InterPro" id="IPR029063">
    <property type="entry name" value="SAM-dependent_MTases_sf"/>
</dbReference>
<proteinExistence type="predicted"/>
<protein>
    <recommendedName>
        <fullName evidence="2">Methyltransferase type 11 domain-containing protein</fullName>
    </recommendedName>
</protein>
<dbReference type="AlphaFoldDB" id="A0AAP2RAN8"/>
<dbReference type="GO" id="GO:0008757">
    <property type="term" value="F:S-adenosylmethionine-dependent methyltransferase activity"/>
    <property type="evidence" value="ECO:0007669"/>
    <property type="project" value="InterPro"/>
</dbReference>
<dbReference type="PANTHER" id="PTHR44068:SF11">
    <property type="entry name" value="GERANYL DIPHOSPHATE 2-C-METHYLTRANSFERASE"/>
    <property type="match status" value="1"/>
</dbReference>
<dbReference type="RefSeq" id="WP_230739488.1">
    <property type="nucleotide sequence ID" value="NZ_PGCK01000001.1"/>
</dbReference>
<dbReference type="Proteomes" id="UP001320159">
    <property type="component" value="Unassembled WGS sequence"/>
</dbReference>
<dbReference type="SUPFAM" id="SSF53335">
    <property type="entry name" value="S-adenosyl-L-methionine-dependent methyltransferases"/>
    <property type="match status" value="1"/>
</dbReference>
<dbReference type="Gene3D" id="3.40.50.150">
    <property type="entry name" value="Vaccinia Virus protein VP39"/>
    <property type="match status" value="1"/>
</dbReference>
<gene>
    <name evidence="3" type="ORF">CUJ83_00840</name>
</gene>
<feature type="domain" description="Methyltransferase type 11" evidence="2">
    <location>
        <begin position="47"/>
        <end position="142"/>
    </location>
</feature>
<sequence>MTSEGIGRNNRLLDFWGSVGITKHVGGIAATKQLAGLCGIGPSQLVLDIGCGTGYTACFLAKEYDVKVIAIDINPKILRHAKKRIERENVSDKVITINADANNLPFPDNMFDAAISESVLTFCDKKRAPSEIYRVLKPDGYFGGNEGVYLKPPPHRISHRMDTEFSIQMLDEMEWHEVFESAGFAYQFSRVFDKNLIEDIGGLLKIYGVGKFCSAFMKTILNPSARKMFSDRDALKIGMMNSTSLGYGLYVYRKLNSSGLFSRPAAPMAVLEAKPLFRTKTGQRKAL</sequence>
<evidence type="ECO:0000313" key="4">
    <source>
        <dbReference type="Proteomes" id="UP001320159"/>
    </source>
</evidence>
<accession>A0AAP2RAN8</accession>
<name>A0AAP2RAN8_9EURY</name>
<dbReference type="CDD" id="cd02440">
    <property type="entry name" value="AdoMet_MTases"/>
    <property type="match status" value="1"/>
</dbReference>
<comment type="caution">
    <text evidence="3">The sequence shown here is derived from an EMBL/GenBank/DDBJ whole genome shotgun (WGS) entry which is preliminary data.</text>
</comment>
<dbReference type="Pfam" id="PF08241">
    <property type="entry name" value="Methyltransf_11"/>
    <property type="match status" value="1"/>
</dbReference>
<dbReference type="EMBL" id="PGCK01000001">
    <property type="protein sequence ID" value="MCD1293542.1"/>
    <property type="molecule type" value="Genomic_DNA"/>
</dbReference>
<dbReference type="InterPro" id="IPR050447">
    <property type="entry name" value="Erg6_SMT_methyltransf"/>
</dbReference>